<evidence type="ECO:0000256" key="4">
    <source>
        <dbReference type="ARBA" id="ARBA00023002"/>
    </source>
</evidence>
<dbReference type="PANTHER" id="PTHR42973">
    <property type="entry name" value="BINDING OXIDOREDUCTASE, PUTATIVE (AFU_ORTHOLOGUE AFUA_1G17690)-RELATED"/>
    <property type="match status" value="1"/>
</dbReference>
<dbReference type="PANTHER" id="PTHR42973:SF4">
    <property type="entry name" value="FAD BINDING DOMAIN PROTEIN"/>
    <property type="match status" value="1"/>
</dbReference>
<reference evidence="6 7" key="1">
    <citation type="submission" date="2019-04" db="EMBL/GenBank/DDBJ databases">
        <title>Friends and foes A comparative genomics study of 23 Aspergillus species from section Flavi.</title>
        <authorList>
            <consortium name="DOE Joint Genome Institute"/>
            <person name="Kjaerbolling I."/>
            <person name="Vesth T."/>
            <person name="Frisvad J.C."/>
            <person name="Nybo J.L."/>
            <person name="Theobald S."/>
            <person name="Kildgaard S."/>
            <person name="Isbrandt T."/>
            <person name="Kuo A."/>
            <person name="Sato A."/>
            <person name="Lyhne E.K."/>
            <person name="Kogle M.E."/>
            <person name="Wiebenga A."/>
            <person name="Kun R.S."/>
            <person name="Lubbers R.J."/>
            <person name="Makela M.R."/>
            <person name="Barry K."/>
            <person name="Chovatia M."/>
            <person name="Clum A."/>
            <person name="Daum C."/>
            <person name="Haridas S."/>
            <person name="He G."/>
            <person name="LaButti K."/>
            <person name="Lipzen A."/>
            <person name="Mondo S."/>
            <person name="Riley R."/>
            <person name="Salamov A."/>
            <person name="Simmons B.A."/>
            <person name="Magnuson J.K."/>
            <person name="Henrissat B."/>
            <person name="Mortensen U.H."/>
            <person name="Larsen T.O."/>
            <person name="Devries R.P."/>
            <person name="Grigoriev I.V."/>
            <person name="Machida M."/>
            <person name="Baker S.E."/>
            <person name="Andersen M.R."/>
        </authorList>
    </citation>
    <scope>NUCLEOTIDE SEQUENCE [LARGE SCALE GENOMIC DNA]</scope>
    <source>
        <strain evidence="6 7">CBS 117626</strain>
    </source>
</reference>
<sequence>MAGLLYFLGIVSAVTAVVWVLRRTKYPPEAQPQLAVPINPSPISKKLAAALPHIVLLHRDTDAFHKSINAYWAQQEREVMPACIVQPREATEVARVIDILKREYDKQQASPTGGYGDALFAVRGGGQSPVSGGASAKGGVLIDLALMREVTVSDDRESVALGAGVRWVDALRILDKKGLTAVGGRSSDVGVAGYTLGGGISFFTPQFGLACSNVLAYTVVLASGKIVTATARSHPDLWRALKGGSNNFGVVTRFTVRCFPSTKIWSGFIYAPNSQSAKAIVAFHDSVKRADPKISGANVDTHAAPPIACFTYVQPLGMQAVTVHLAYTNPSEESKSWSVYWKASGFASLWRLWSTFRAQTVTSAVIEMSSTCPPGQRWSFGTTTIKNDLRTIMAARAAHEKAIESLRRVKGLIWTIVMQPLLPSWAVKGDTNVLGLYEETDDALVILSFSVYWQRAGDDKHVYETIRATIEEIETTATANGTGHRFRYLNYCAQWQQPLEGYGEENLRFLTEVSTKYDPDGLFQRGCTGGFKIHPRT</sequence>
<accession>A0A5N6UGH5</accession>
<dbReference type="Gene3D" id="3.40.462.20">
    <property type="match status" value="1"/>
</dbReference>
<dbReference type="SUPFAM" id="SSF56176">
    <property type="entry name" value="FAD-binding/transporter-associated domain-like"/>
    <property type="match status" value="1"/>
</dbReference>
<keyword evidence="2" id="KW-0285">Flavoprotein</keyword>
<feature type="domain" description="FAD-binding PCMH-type" evidence="5">
    <location>
        <begin position="77"/>
        <end position="261"/>
    </location>
</feature>
<dbReference type="InterPro" id="IPR016166">
    <property type="entry name" value="FAD-bd_PCMH"/>
</dbReference>
<dbReference type="OrthoDB" id="2151789at2759"/>
<evidence type="ECO:0000256" key="3">
    <source>
        <dbReference type="ARBA" id="ARBA00022827"/>
    </source>
</evidence>
<evidence type="ECO:0000256" key="2">
    <source>
        <dbReference type="ARBA" id="ARBA00022630"/>
    </source>
</evidence>
<dbReference type="PROSITE" id="PS51387">
    <property type="entry name" value="FAD_PCMH"/>
    <property type="match status" value="1"/>
</dbReference>
<keyword evidence="3" id="KW-0274">FAD</keyword>
<dbReference type="InterPro" id="IPR050416">
    <property type="entry name" value="FAD-linked_Oxidoreductase"/>
</dbReference>
<dbReference type="Pfam" id="PF01565">
    <property type="entry name" value="FAD_binding_4"/>
    <property type="match status" value="1"/>
</dbReference>
<proteinExistence type="inferred from homology"/>
<dbReference type="AlphaFoldDB" id="A0A5N6UGH5"/>
<gene>
    <name evidence="6" type="ORF">BDV40DRAFT_277644</name>
</gene>
<dbReference type="InterPro" id="IPR016169">
    <property type="entry name" value="FAD-bd_PCMH_sub2"/>
</dbReference>
<dbReference type="InterPro" id="IPR016167">
    <property type="entry name" value="FAD-bd_PCMH_sub1"/>
</dbReference>
<name>A0A5N6UGH5_ASPTM</name>
<comment type="similarity">
    <text evidence="1">Belongs to the oxygen-dependent FAD-linked oxidoreductase family.</text>
</comment>
<dbReference type="GO" id="GO:0016491">
    <property type="term" value="F:oxidoreductase activity"/>
    <property type="evidence" value="ECO:0007669"/>
    <property type="project" value="UniProtKB-KW"/>
</dbReference>
<protein>
    <submittedName>
        <fullName evidence="6">FAD binding domain protein</fullName>
    </submittedName>
</protein>
<evidence type="ECO:0000259" key="5">
    <source>
        <dbReference type="PROSITE" id="PS51387"/>
    </source>
</evidence>
<dbReference type="InterPro" id="IPR006094">
    <property type="entry name" value="Oxid_FAD_bind_N"/>
</dbReference>
<evidence type="ECO:0000313" key="7">
    <source>
        <dbReference type="Proteomes" id="UP000326950"/>
    </source>
</evidence>
<dbReference type="Gene3D" id="3.30.43.10">
    <property type="entry name" value="Uridine Diphospho-n-acetylenolpyruvylglucosamine Reductase, domain 2"/>
    <property type="match status" value="1"/>
</dbReference>
<dbReference type="Proteomes" id="UP000326950">
    <property type="component" value="Unassembled WGS sequence"/>
</dbReference>
<organism evidence="6 7">
    <name type="scientific">Aspergillus tamarii</name>
    <dbReference type="NCBI Taxonomy" id="41984"/>
    <lineage>
        <taxon>Eukaryota</taxon>
        <taxon>Fungi</taxon>
        <taxon>Dikarya</taxon>
        <taxon>Ascomycota</taxon>
        <taxon>Pezizomycotina</taxon>
        <taxon>Eurotiomycetes</taxon>
        <taxon>Eurotiomycetidae</taxon>
        <taxon>Eurotiales</taxon>
        <taxon>Aspergillaceae</taxon>
        <taxon>Aspergillus</taxon>
        <taxon>Aspergillus subgen. Circumdati</taxon>
    </lineage>
</organism>
<evidence type="ECO:0000256" key="1">
    <source>
        <dbReference type="ARBA" id="ARBA00005466"/>
    </source>
</evidence>
<dbReference type="InterPro" id="IPR036318">
    <property type="entry name" value="FAD-bd_PCMH-like_sf"/>
</dbReference>
<dbReference type="EMBL" id="ML738715">
    <property type="protein sequence ID" value="KAE8157719.1"/>
    <property type="molecule type" value="Genomic_DNA"/>
</dbReference>
<dbReference type="Gene3D" id="3.30.465.10">
    <property type="match status" value="1"/>
</dbReference>
<evidence type="ECO:0000313" key="6">
    <source>
        <dbReference type="EMBL" id="KAE8157719.1"/>
    </source>
</evidence>
<keyword evidence="7" id="KW-1185">Reference proteome</keyword>
<dbReference type="GO" id="GO:0071949">
    <property type="term" value="F:FAD binding"/>
    <property type="evidence" value="ECO:0007669"/>
    <property type="project" value="InterPro"/>
</dbReference>
<keyword evidence="4" id="KW-0560">Oxidoreductase</keyword>